<dbReference type="CDD" id="cd01483">
    <property type="entry name" value="E1_enzyme_family"/>
    <property type="match status" value="1"/>
</dbReference>
<dbReference type="Pfam" id="PF00899">
    <property type="entry name" value="ThiF"/>
    <property type="match status" value="1"/>
</dbReference>
<feature type="domain" description="DUF6791" evidence="2">
    <location>
        <begin position="11"/>
        <end position="161"/>
    </location>
</feature>
<dbReference type="InterPro" id="IPR000594">
    <property type="entry name" value="ThiF_NAD_FAD-bd"/>
</dbReference>
<evidence type="ECO:0000259" key="2">
    <source>
        <dbReference type="Pfam" id="PF20590"/>
    </source>
</evidence>
<accession>A0ABX1CL92</accession>
<dbReference type="Pfam" id="PF20590">
    <property type="entry name" value="DUF6791"/>
    <property type="match status" value="1"/>
</dbReference>
<dbReference type="InterPro" id="IPR046741">
    <property type="entry name" value="DUF6791"/>
</dbReference>
<dbReference type="RefSeq" id="WP_168133000.1">
    <property type="nucleotide sequence ID" value="NZ_JAAVJH010000001.1"/>
</dbReference>
<sequence length="398" mass="42285">MSRSPTSPDPQLGRLLDEGYDVTLVGGMLIVRHVPYVAPDGGGVRVGTLAVMASVAGDVLVRPRSHTAWWLGETPCDALGHPLETLIVGEDPREIMPGVPADLQLCNKPKGREFFDHHEYVTTYVAIIGAHAQRLDPLATARVGRSTRTSSTAEPFCYADTATARAGTGAAAGRIAGRSVGIVGLGGTGSYVLDLVAKCPVQAIHLYDADRFEQHNAFRCPGAFGIEDLRAAMPKVELLTRAYSRLHRRIVPHRMRIDATTAPMLDLHDFVFVCVDDGAARTPILAHLAARGIPYVDVGMGLSMGDGGIVGAVRTTLGTPDTHDAVASRIPSTGDPGGLYAANVQIAELNALNAALAVIAWKRMAGFYATGRDFDHGVFVVETGALHREGRGDRDGTK</sequence>
<dbReference type="EMBL" id="JAAVJH010000001">
    <property type="protein sequence ID" value="NJR77508.1"/>
    <property type="molecule type" value="Genomic_DNA"/>
</dbReference>
<evidence type="ECO:0000313" key="4">
    <source>
        <dbReference type="Proteomes" id="UP000732399"/>
    </source>
</evidence>
<dbReference type="Gene3D" id="3.40.50.720">
    <property type="entry name" value="NAD(P)-binding Rossmann-like Domain"/>
    <property type="match status" value="1"/>
</dbReference>
<feature type="domain" description="THIF-type NAD/FAD binding fold" evidence="1">
    <location>
        <begin position="175"/>
        <end position="301"/>
    </location>
</feature>
<evidence type="ECO:0000313" key="3">
    <source>
        <dbReference type="EMBL" id="NJR77508.1"/>
    </source>
</evidence>
<keyword evidence="3" id="KW-0808">Transferase</keyword>
<dbReference type="NCBIfam" id="NF004805">
    <property type="entry name" value="PRK06153.1-4"/>
    <property type="match status" value="1"/>
</dbReference>
<organism evidence="3 4">
    <name type="scientific">Sphingomonas corticis</name>
    <dbReference type="NCBI Taxonomy" id="2722791"/>
    <lineage>
        <taxon>Bacteria</taxon>
        <taxon>Pseudomonadati</taxon>
        <taxon>Pseudomonadota</taxon>
        <taxon>Alphaproteobacteria</taxon>
        <taxon>Sphingomonadales</taxon>
        <taxon>Sphingomonadaceae</taxon>
        <taxon>Sphingomonas</taxon>
    </lineage>
</organism>
<protein>
    <submittedName>
        <fullName evidence="3">ThiF family adenylyltransferase</fullName>
    </submittedName>
</protein>
<evidence type="ECO:0000259" key="1">
    <source>
        <dbReference type="Pfam" id="PF00899"/>
    </source>
</evidence>
<keyword evidence="4" id="KW-1185">Reference proteome</keyword>
<proteinExistence type="predicted"/>
<gene>
    <name evidence="3" type="ORF">HBH26_02620</name>
</gene>
<dbReference type="NCBIfam" id="NF004804">
    <property type="entry name" value="PRK06153.1-3"/>
    <property type="match status" value="1"/>
</dbReference>
<dbReference type="SUPFAM" id="SSF69572">
    <property type="entry name" value="Activating enzymes of the ubiquitin-like proteins"/>
    <property type="match status" value="1"/>
</dbReference>
<name>A0ABX1CL92_9SPHN</name>
<dbReference type="Proteomes" id="UP000732399">
    <property type="component" value="Unassembled WGS sequence"/>
</dbReference>
<comment type="caution">
    <text evidence="3">The sequence shown here is derived from an EMBL/GenBank/DDBJ whole genome shotgun (WGS) entry which is preliminary data.</text>
</comment>
<keyword evidence="3" id="KW-0548">Nucleotidyltransferase</keyword>
<reference evidence="3 4" key="1">
    <citation type="submission" date="2020-03" db="EMBL/GenBank/DDBJ databases">
        <authorList>
            <person name="Wang L."/>
            <person name="He N."/>
            <person name="Li Y."/>
            <person name="Fang Y."/>
            <person name="Zhang F."/>
        </authorList>
    </citation>
    <scope>NUCLEOTIDE SEQUENCE [LARGE SCALE GENOMIC DNA]</scope>
    <source>
        <strain evidence="3 4">36D10-4-7</strain>
    </source>
</reference>
<dbReference type="GO" id="GO:0016779">
    <property type="term" value="F:nucleotidyltransferase activity"/>
    <property type="evidence" value="ECO:0007669"/>
    <property type="project" value="UniProtKB-KW"/>
</dbReference>
<dbReference type="InterPro" id="IPR035985">
    <property type="entry name" value="Ubiquitin-activating_enz"/>
</dbReference>